<accession>A0AA36BLE5</accession>
<keyword evidence="5" id="KW-1185">Reference proteome</keyword>
<evidence type="ECO:0000256" key="2">
    <source>
        <dbReference type="SAM" id="Phobius"/>
    </source>
</evidence>
<feature type="domain" description="Carboxylesterase type B" evidence="3">
    <location>
        <begin position="56"/>
        <end position="171"/>
    </location>
</feature>
<dbReference type="Proteomes" id="UP001162480">
    <property type="component" value="Chromosome 19"/>
</dbReference>
<comment type="similarity">
    <text evidence="1">Belongs to the type-B carboxylesterase/lipase family.</text>
</comment>
<name>A0AA36BLE5_OCTVU</name>
<organism evidence="4 5">
    <name type="scientific">Octopus vulgaris</name>
    <name type="common">Common octopus</name>
    <dbReference type="NCBI Taxonomy" id="6645"/>
    <lineage>
        <taxon>Eukaryota</taxon>
        <taxon>Metazoa</taxon>
        <taxon>Spiralia</taxon>
        <taxon>Lophotrochozoa</taxon>
        <taxon>Mollusca</taxon>
        <taxon>Cephalopoda</taxon>
        <taxon>Coleoidea</taxon>
        <taxon>Octopodiformes</taxon>
        <taxon>Octopoda</taxon>
        <taxon>Incirrata</taxon>
        <taxon>Octopodidae</taxon>
        <taxon>Octopus</taxon>
    </lineage>
</organism>
<sequence>MTATGNNFQVFLTSIRTLEKLVFLVQIIIIVISILHIPKTNARINTEDAYEKVISEKIIETKYGKIRGVQFLFRKDLSLRPVDAYLGIPYGSFRKNAMRFMPPGNPPFRWEETSPVLETASVCPQKIMDENTLRDAKLPKSRKEYLRKIRPYLIKQEEDCLKLNVYVPRQVIWIQIRGKSDKKKHLITQAKLNYLVRDLTLSNIVKSRLHVCNNGTWLNKDARIRVFWERSADLQQFFTYSNDIRYLFNALELIYESNE</sequence>
<dbReference type="Pfam" id="PF00135">
    <property type="entry name" value="COesterase"/>
    <property type="match status" value="1"/>
</dbReference>
<proteinExistence type="inferred from homology"/>
<dbReference type="EMBL" id="OX597832">
    <property type="protein sequence ID" value="CAI9736570.1"/>
    <property type="molecule type" value="Genomic_DNA"/>
</dbReference>
<dbReference type="AlphaFoldDB" id="A0AA36BLE5"/>
<feature type="transmembrane region" description="Helical" evidence="2">
    <location>
        <begin position="21"/>
        <end position="38"/>
    </location>
</feature>
<dbReference type="InterPro" id="IPR051093">
    <property type="entry name" value="Neuroligin/BSAL"/>
</dbReference>
<gene>
    <name evidence="4" type="ORF">OCTVUL_1B020750</name>
</gene>
<keyword evidence="2" id="KW-0812">Transmembrane</keyword>
<dbReference type="InterPro" id="IPR002018">
    <property type="entry name" value="CarbesteraseB"/>
</dbReference>
<dbReference type="PANTHER" id="PTHR43903">
    <property type="entry name" value="NEUROLIGIN"/>
    <property type="match status" value="1"/>
</dbReference>
<keyword evidence="2" id="KW-0472">Membrane</keyword>
<reference evidence="4" key="1">
    <citation type="submission" date="2023-08" db="EMBL/GenBank/DDBJ databases">
        <authorList>
            <person name="Alioto T."/>
            <person name="Alioto T."/>
            <person name="Gomez Garrido J."/>
        </authorList>
    </citation>
    <scope>NUCLEOTIDE SEQUENCE</scope>
</reference>
<dbReference type="Gene3D" id="3.40.50.1820">
    <property type="entry name" value="alpha/beta hydrolase"/>
    <property type="match status" value="1"/>
</dbReference>
<dbReference type="InterPro" id="IPR029058">
    <property type="entry name" value="AB_hydrolase_fold"/>
</dbReference>
<protein>
    <recommendedName>
        <fullName evidence="3">Carboxylesterase type B domain-containing protein</fullName>
    </recommendedName>
</protein>
<evidence type="ECO:0000259" key="3">
    <source>
        <dbReference type="Pfam" id="PF00135"/>
    </source>
</evidence>
<evidence type="ECO:0000313" key="4">
    <source>
        <dbReference type="EMBL" id="CAI9736570.1"/>
    </source>
</evidence>
<keyword evidence="2" id="KW-1133">Transmembrane helix</keyword>
<evidence type="ECO:0000256" key="1">
    <source>
        <dbReference type="ARBA" id="ARBA00005964"/>
    </source>
</evidence>
<evidence type="ECO:0000313" key="5">
    <source>
        <dbReference type="Proteomes" id="UP001162480"/>
    </source>
</evidence>
<dbReference type="SUPFAM" id="SSF53474">
    <property type="entry name" value="alpha/beta-Hydrolases"/>
    <property type="match status" value="1"/>
</dbReference>